<feature type="binding site" evidence="5">
    <location>
        <position position="222"/>
    </location>
    <ligand>
        <name>FAD</name>
        <dbReference type="ChEBI" id="CHEBI:57692"/>
    </ligand>
</feature>
<dbReference type="GO" id="GO:0016614">
    <property type="term" value="F:oxidoreductase activity, acting on CH-OH group of donors"/>
    <property type="evidence" value="ECO:0007669"/>
    <property type="project" value="InterPro"/>
</dbReference>
<proteinExistence type="inferred from homology"/>
<dbReference type="Gene3D" id="3.30.410.40">
    <property type="match status" value="1"/>
</dbReference>
<dbReference type="Pfam" id="PF00732">
    <property type="entry name" value="GMC_oxred_N"/>
    <property type="match status" value="1"/>
</dbReference>
<protein>
    <submittedName>
        <fullName evidence="7">Mycofactocin system GMC family oxidoreductase MftG</fullName>
        <ecNumber evidence="7">1.-.-.-</ecNumber>
    </submittedName>
</protein>
<evidence type="ECO:0000313" key="8">
    <source>
        <dbReference type="Proteomes" id="UP000712673"/>
    </source>
</evidence>
<feature type="domain" description="Glucose-methanol-choline oxidoreductase N-terminal" evidence="6">
    <location>
        <begin position="256"/>
        <end position="270"/>
    </location>
</feature>
<gene>
    <name evidence="7" type="primary">mftG</name>
    <name evidence="7" type="ORF">FJZ47_01480</name>
</gene>
<name>A0A938B121_UNCTE</name>
<evidence type="ECO:0000256" key="3">
    <source>
        <dbReference type="ARBA" id="ARBA00022630"/>
    </source>
</evidence>
<dbReference type="Gene3D" id="3.50.50.60">
    <property type="entry name" value="FAD/NAD(P)-binding domain"/>
    <property type="match status" value="1"/>
</dbReference>
<reference evidence="7" key="1">
    <citation type="submission" date="2019-03" db="EMBL/GenBank/DDBJ databases">
        <title>Lake Tanganyika Metagenome-Assembled Genomes (MAGs).</title>
        <authorList>
            <person name="Tran P."/>
        </authorList>
    </citation>
    <scope>NUCLEOTIDE SEQUENCE</scope>
    <source>
        <strain evidence="7">K_DeepCast_65m_m2_066</strain>
    </source>
</reference>
<dbReference type="GO" id="GO:0050660">
    <property type="term" value="F:flavin adenine dinucleotide binding"/>
    <property type="evidence" value="ECO:0007669"/>
    <property type="project" value="InterPro"/>
</dbReference>
<dbReference type="InterPro" id="IPR000172">
    <property type="entry name" value="GMC_OxRdtase_N"/>
</dbReference>
<feature type="binding site" evidence="5">
    <location>
        <position position="85"/>
    </location>
    <ligand>
        <name>FAD</name>
        <dbReference type="ChEBI" id="CHEBI:57692"/>
    </ligand>
</feature>
<dbReference type="Pfam" id="PF05199">
    <property type="entry name" value="GMC_oxred_C"/>
    <property type="match status" value="1"/>
</dbReference>
<comment type="caution">
    <text evidence="7">The sequence shown here is derived from an EMBL/GenBank/DDBJ whole genome shotgun (WGS) entry which is preliminary data.</text>
</comment>
<comment type="similarity">
    <text evidence="2">Belongs to the GMC oxidoreductase family.</text>
</comment>
<dbReference type="PANTHER" id="PTHR11552:SF147">
    <property type="entry name" value="CHOLINE DEHYDROGENASE, MITOCHONDRIAL"/>
    <property type="match status" value="1"/>
</dbReference>
<evidence type="ECO:0000256" key="5">
    <source>
        <dbReference type="PIRSR" id="PIRSR000137-2"/>
    </source>
</evidence>
<dbReference type="SUPFAM" id="SSF51905">
    <property type="entry name" value="FAD/NAD(P)-binding domain"/>
    <property type="match status" value="1"/>
</dbReference>
<keyword evidence="3" id="KW-0285">Flavoprotein</keyword>
<dbReference type="InterPro" id="IPR036188">
    <property type="entry name" value="FAD/NAD-bd_sf"/>
</dbReference>
<dbReference type="NCBIfam" id="TIGR03970">
    <property type="entry name" value="Rv0697"/>
    <property type="match status" value="1"/>
</dbReference>
<dbReference type="PROSITE" id="PS00624">
    <property type="entry name" value="GMC_OXRED_2"/>
    <property type="match status" value="1"/>
</dbReference>
<evidence type="ECO:0000259" key="6">
    <source>
        <dbReference type="PROSITE" id="PS00624"/>
    </source>
</evidence>
<dbReference type="InterPro" id="IPR023978">
    <property type="entry name" value="GMC_oxidoreductase_bact"/>
</dbReference>
<sequence length="531" mass="57885">MKYDVVIVGGGAAGSVLASRLAENPQTSVLLLEAGNDYPDLAHLPDEIKYGNTSYAESPDSEHNWALRGTITEEQGEIHVAQGKVIGGGSSINGQAMQRGLPEDFDAWAAMGNDQWSYEKVLPFFRKCEHDLDIHDVFHGTDGPMPVRRRQEGPVADIQQAFHDACLNLDYRRVEDTNGANPAGIGVWPSNNLDGWRMSAAITHLHPRRHCLNLTVRGNVFVRRVLFKGKKVVGVEVASGGEIFTVEAARVVLSAGAIKSPHILMLSGIGQKAQLAQFGIPLVHELPGVGENLWNHLAAQITFKVKDGKSLVTGIETARYSFHYTSSGSEEVNDMLLRTTPVVDERPERIHGVRTQPLSGNVPAERVARISCTLGLPDGAGYVRLASADPTIQPTFNYRYLHHPNDKRRVREGIRMGIALLQSEAYKDVVEYRIQPTDDVIADDDALDLYIRKTVGTARHVSGTCKMGPDTDPMAVVDQYCNVKGVQGLSVVDASIMPRIPRSGGCHATVLMIGERAVSFIEAALRQPAGV</sequence>
<dbReference type="EMBL" id="VGLS01000022">
    <property type="protein sequence ID" value="MBM3222464.1"/>
    <property type="molecule type" value="Genomic_DNA"/>
</dbReference>
<keyword evidence="4 5" id="KW-0274">FAD</keyword>
<dbReference type="SUPFAM" id="SSF54373">
    <property type="entry name" value="FAD-linked reductases, C-terminal domain"/>
    <property type="match status" value="1"/>
</dbReference>
<organism evidence="7 8">
    <name type="scientific">Tectimicrobiota bacterium</name>
    <dbReference type="NCBI Taxonomy" id="2528274"/>
    <lineage>
        <taxon>Bacteria</taxon>
        <taxon>Pseudomonadati</taxon>
        <taxon>Nitrospinota/Tectimicrobiota group</taxon>
        <taxon>Candidatus Tectimicrobiota</taxon>
    </lineage>
</organism>
<keyword evidence="7" id="KW-0560">Oxidoreductase</keyword>
<evidence type="ECO:0000256" key="2">
    <source>
        <dbReference type="ARBA" id="ARBA00010790"/>
    </source>
</evidence>
<comment type="cofactor">
    <cofactor evidence="1 5">
        <name>FAD</name>
        <dbReference type="ChEBI" id="CHEBI:57692"/>
    </cofactor>
</comment>
<dbReference type="InterPro" id="IPR007867">
    <property type="entry name" value="GMC_OxRtase_C"/>
</dbReference>
<dbReference type="EC" id="1.-.-.-" evidence="7"/>
<evidence type="ECO:0000256" key="4">
    <source>
        <dbReference type="ARBA" id="ARBA00022827"/>
    </source>
</evidence>
<evidence type="ECO:0000313" key="7">
    <source>
        <dbReference type="EMBL" id="MBM3222464.1"/>
    </source>
</evidence>
<dbReference type="Proteomes" id="UP000712673">
    <property type="component" value="Unassembled WGS sequence"/>
</dbReference>
<accession>A0A938B121</accession>
<evidence type="ECO:0000256" key="1">
    <source>
        <dbReference type="ARBA" id="ARBA00001974"/>
    </source>
</evidence>
<dbReference type="PIRSF" id="PIRSF000137">
    <property type="entry name" value="Alcohol_oxidase"/>
    <property type="match status" value="1"/>
</dbReference>
<dbReference type="AlphaFoldDB" id="A0A938B121"/>
<dbReference type="InterPro" id="IPR012132">
    <property type="entry name" value="GMC_OxRdtase"/>
</dbReference>
<dbReference type="PANTHER" id="PTHR11552">
    <property type="entry name" value="GLUCOSE-METHANOL-CHOLINE GMC OXIDOREDUCTASE"/>
    <property type="match status" value="1"/>
</dbReference>